<dbReference type="Pfam" id="PF10099">
    <property type="entry name" value="RskA_C"/>
    <property type="match status" value="1"/>
</dbReference>
<evidence type="ECO:0000259" key="1">
    <source>
        <dbReference type="Pfam" id="PF10099"/>
    </source>
</evidence>
<dbReference type="GO" id="GO:0016989">
    <property type="term" value="F:sigma factor antagonist activity"/>
    <property type="evidence" value="ECO:0007669"/>
    <property type="project" value="TreeGrafter"/>
</dbReference>
<dbReference type="PANTHER" id="PTHR37461:SF1">
    <property type="entry name" value="ANTI-SIGMA-K FACTOR RSKA"/>
    <property type="match status" value="1"/>
</dbReference>
<evidence type="ECO:0000313" key="2">
    <source>
        <dbReference type="EMBL" id="MBB5720591.1"/>
    </source>
</evidence>
<dbReference type="GO" id="GO:0005886">
    <property type="term" value="C:plasma membrane"/>
    <property type="evidence" value="ECO:0007669"/>
    <property type="project" value="InterPro"/>
</dbReference>
<comment type="caution">
    <text evidence="2">The sequence shown here is derived from an EMBL/GenBank/DDBJ whole genome shotgun (WGS) entry which is preliminary data.</text>
</comment>
<dbReference type="Proteomes" id="UP000535415">
    <property type="component" value="Unassembled WGS sequence"/>
</dbReference>
<dbReference type="InterPro" id="IPR018764">
    <property type="entry name" value="RskA_C"/>
</dbReference>
<dbReference type="AlphaFoldDB" id="A0A7W9BHK6"/>
<evidence type="ECO:0000313" key="3">
    <source>
        <dbReference type="Proteomes" id="UP000535415"/>
    </source>
</evidence>
<dbReference type="InterPro" id="IPR051474">
    <property type="entry name" value="Anti-sigma-K/W_factor"/>
</dbReference>
<sequence length="231" mass="24677">MSNPSDMTPDDTEFAGEYVLRVLPEDAHRAAAARAASDPTFAAEIRIWEDRLASLTDEIMPVTPSSIAKTDLMEQLFGVDPRPSFMERVSFWKGLTVALSAAAIASTLIIFGPTEPVLNGPVYVTELADDTDSLRILAVYDADTQGVQITRTAGAAVDGRSLELWFIGEGQEAQSMGILSEDEANETLALPAVWLDGVDSWSLAITDEPFGGSPTGKATGPILAASQMTRL</sequence>
<gene>
    <name evidence="2" type="ORF">FHS72_000195</name>
</gene>
<organism evidence="2 3">
    <name type="scientific">Yoonia ponticola</name>
    <dbReference type="NCBI Taxonomy" id="1524255"/>
    <lineage>
        <taxon>Bacteria</taxon>
        <taxon>Pseudomonadati</taxon>
        <taxon>Pseudomonadota</taxon>
        <taxon>Alphaproteobacteria</taxon>
        <taxon>Rhodobacterales</taxon>
        <taxon>Paracoccaceae</taxon>
        <taxon>Yoonia</taxon>
    </lineage>
</organism>
<dbReference type="RefSeq" id="WP_183524174.1">
    <property type="nucleotide sequence ID" value="NZ_JACIJM010000001.1"/>
</dbReference>
<feature type="domain" description="Anti-sigma K factor RskA C-terminal" evidence="1">
    <location>
        <begin position="101"/>
        <end position="222"/>
    </location>
</feature>
<dbReference type="GO" id="GO:0006417">
    <property type="term" value="P:regulation of translation"/>
    <property type="evidence" value="ECO:0007669"/>
    <property type="project" value="TreeGrafter"/>
</dbReference>
<accession>A0A7W9BHK6</accession>
<protein>
    <submittedName>
        <fullName evidence="2">Anti-sigma-K factor RskA</fullName>
    </submittedName>
</protein>
<name>A0A7W9BHK6_9RHOB</name>
<keyword evidence="3" id="KW-1185">Reference proteome</keyword>
<reference evidence="2 3" key="1">
    <citation type="submission" date="2020-08" db="EMBL/GenBank/DDBJ databases">
        <title>Genomic Encyclopedia of Type Strains, Phase IV (KMG-IV): sequencing the most valuable type-strain genomes for metagenomic binning, comparative biology and taxonomic classification.</title>
        <authorList>
            <person name="Goeker M."/>
        </authorList>
    </citation>
    <scope>NUCLEOTIDE SEQUENCE [LARGE SCALE GENOMIC DNA]</scope>
    <source>
        <strain evidence="2 3">DSM 101064</strain>
    </source>
</reference>
<dbReference type="PANTHER" id="PTHR37461">
    <property type="entry name" value="ANTI-SIGMA-K FACTOR RSKA"/>
    <property type="match status" value="1"/>
</dbReference>
<dbReference type="EMBL" id="JACIJM010000001">
    <property type="protein sequence ID" value="MBB5720591.1"/>
    <property type="molecule type" value="Genomic_DNA"/>
</dbReference>
<proteinExistence type="predicted"/>